<dbReference type="HOGENOM" id="CLU_3096252_0_0_12"/>
<organism evidence="2">
    <name type="scientific">Borrelia hermsii YBT</name>
    <dbReference type="NCBI Taxonomy" id="1313295"/>
    <lineage>
        <taxon>Bacteria</taxon>
        <taxon>Pseudomonadati</taxon>
        <taxon>Spirochaetota</taxon>
        <taxon>Spirochaetia</taxon>
        <taxon>Spirochaetales</taxon>
        <taxon>Borreliaceae</taxon>
        <taxon>Borrelia</taxon>
    </lineage>
</organism>
<dbReference type="AlphaFoldDB" id="W5T0U7"/>
<proteinExistence type="predicted"/>
<feature type="transmembrane region" description="Helical" evidence="1">
    <location>
        <begin position="21"/>
        <end position="39"/>
    </location>
</feature>
<geneLocation type="plasmid" evidence="2">
    <name>unnamed</name>
</geneLocation>
<keyword evidence="2" id="KW-0614">Plasmid</keyword>
<name>W5T0U7_BORHE</name>
<evidence type="ECO:0000313" key="2">
    <source>
        <dbReference type="EMBL" id="AHH13169.1"/>
    </source>
</evidence>
<dbReference type="EMBL" id="CP005713">
    <property type="protein sequence ID" value="AHH13169.1"/>
    <property type="molecule type" value="Genomic_DNA"/>
</dbReference>
<reference evidence="2" key="1">
    <citation type="submission" date="2013-04" db="EMBL/GenBank/DDBJ databases">
        <title>Comparative Genomics of Relapsing Fever Spirochetes.</title>
        <authorList>
            <person name="Schwan T.G."/>
            <person name="Raffel S.J."/>
            <person name="Porcella S.F."/>
            <person name="Martens C.A."/>
            <person name="Bruno D.P."/>
            <person name="Ricklefs S.M."/>
            <person name="Barbian K.B."/>
        </authorList>
    </citation>
    <scope>NUCLEOTIDE SEQUENCE</scope>
    <source>
        <strain evidence="2">YBT</strain>
        <plasmid evidence="2">unnamed</plasmid>
    </source>
</reference>
<sequence>MLFSTLRFSSKAQAQNKDINDKIIDIIFTNFLMYMYIYISKNMNFKNSPLKK</sequence>
<evidence type="ECO:0000256" key="1">
    <source>
        <dbReference type="SAM" id="Phobius"/>
    </source>
</evidence>
<protein>
    <submittedName>
        <fullName evidence="2">Uncharacterized protein</fullName>
    </submittedName>
</protein>
<accession>W5T0U7</accession>
<keyword evidence="1" id="KW-1133">Transmembrane helix</keyword>
<keyword evidence="1" id="KW-0472">Membrane</keyword>
<gene>
    <name evidence="2" type="ORF">BHO_0900042</name>
</gene>
<keyword evidence="1" id="KW-0812">Transmembrane</keyword>